<dbReference type="PROSITE" id="PS51501">
    <property type="entry name" value="ZF_DNL"/>
    <property type="match status" value="1"/>
</dbReference>
<feature type="compositionally biased region" description="Low complexity" evidence="5">
    <location>
        <begin position="170"/>
        <end position="183"/>
    </location>
</feature>
<accession>A0A367LKB8</accession>
<keyword evidence="1" id="KW-0479">Metal-binding</keyword>
<evidence type="ECO:0000313" key="8">
    <source>
        <dbReference type="Proteomes" id="UP000253664"/>
    </source>
</evidence>
<dbReference type="GO" id="GO:0050821">
    <property type="term" value="P:protein stabilization"/>
    <property type="evidence" value="ECO:0007669"/>
    <property type="project" value="TreeGrafter"/>
</dbReference>
<dbReference type="Pfam" id="PF05180">
    <property type="entry name" value="zf-DNL"/>
    <property type="match status" value="1"/>
</dbReference>
<reference evidence="7 8" key="1">
    <citation type="journal article" date="2015" name="BMC Genomics">
        <title>Insights from the genome of Ophiocordyceps polyrhachis-furcata to pathogenicity and host specificity in insect fungi.</title>
        <authorList>
            <person name="Wichadakul D."/>
            <person name="Kobmoo N."/>
            <person name="Ingsriswang S."/>
            <person name="Tangphatsornruang S."/>
            <person name="Chantasingh D."/>
            <person name="Luangsa-ard J.J."/>
            <person name="Eurwilaichitr L."/>
        </authorList>
    </citation>
    <scope>NUCLEOTIDE SEQUENCE [LARGE SCALE GENOMIC DNA]</scope>
    <source>
        <strain evidence="7 8">BCC 54312</strain>
    </source>
</reference>
<feature type="compositionally biased region" description="Basic and acidic residues" evidence="5">
    <location>
        <begin position="67"/>
        <end position="79"/>
    </location>
</feature>
<dbReference type="Proteomes" id="UP000253664">
    <property type="component" value="Unassembled WGS sequence"/>
</dbReference>
<dbReference type="EMBL" id="LKCN02000003">
    <property type="protein sequence ID" value="RCI14702.1"/>
    <property type="molecule type" value="Genomic_DNA"/>
</dbReference>
<sequence length="194" mass="22120">MPPILSIRSTLRLSIPLITRPRPPTTPLPRQSLAQLRSRPRFTIPRPQPHRRSDEHELADFYDPTAEYDKDPSLSKRDRPDPAYYSLTFTCIPCDSRSQHRVSKHGYHFGSVLITCPGCRNRHVISDHLRIFGDRDVTVEDLMRERGRLVKRGTLGEDGDVEFWPDELNSSTQTSSSASETQADGPKNPQDETT</sequence>
<feature type="region of interest" description="Disordered" evidence="5">
    <location>
        <begin position="18"/>
        <end position="79"/>
    </location>
</feature>
<dbReference type="PANTHER" id="PTHR20922:SF13">
    <property type="entry name" value="DNL-TYPE ZINC FINGER PROTEIN"/>
    <property type="match status" value="1"/>
</dbReference>
<dbReference type="InterPro" id="IPR007853">
    <property type="entry name" value="Znf_DNL-typ"/>
</dbReference>
<dbReference type="GO" id="GO:0005739">
    <property type="term" value="C:mitochondrion"/>
    <property type="evidence" value="ECO:0007669"/>
    <property type="project" value="TreeGrafter"/>
</dbReference>
<dbReference type="GO" id="GO:0006457">
    <property type="term" value="P:protein folding"/>
    <property type="evidence" value="ECO:0007669"/>
    <property type="project" value="TreeGrafter"/>
</dbReference>
<feature type="region of interest" description="Disordered" evidence="5">
    <location>
        <begin position="156"/>
        <end position="194"/>
    </location>
</feature>
<name>A0A367LKB8_9HYPO</name>
<dbReference type="AlphaFoldDB" id="A0A367LKB8"/>
<keyword evidence="8" id="KW-1185">Reference proteome</keyword>
<evidence type="ECO:0000256" key="4">
    <source>
        <dbReference type="PROSITE-ProRule" id="PRU00834"/>
    </source>
</evidence>
<gene>
    <name evidence="7" type="ORF">L249_6931</name>
</gene>
<evidence type="ECO:0000256" key="3">
    <source>
        <dbReference type="ARBA" id="ARBA00022833"/>
    </source>
</evidence>
<dbReference type="GO" id="GO:0008270">
    <property type="term" value="F:zinc ion binding"/>
    <property type="evidence" value="ECO:0007669"/>
    <property type="project" value="UniProtKB-KW"/>
</dbReference>
<dbReference type="GO" id="GO:0030150">
    <property type="term" value="P:protein import into mitochondrial matrix"/>
    <property type="evidence" value="ECO:0007669"/>
    <property type="project" value="TreeGrafter"/>
</dbReference>
<dbReference type="OrthoDB" id="512667at2759"/>
<feature type="domain" description="DNL-type" evidence="6">
    <location>
        <begin position="80"/>
        <end position="175"/>
    </location>
</feature>
<proteinExistence type="predicted"/>
<dbReference type="PANTHER" id="PTHR20922">
    <property type="entry name" value="DNL-TYPE ZINC FINGER PROTEIN"/>
    <property type="match status" value="1"/>
</dbReference>
<evidence type="ECO:0000259" key="6">
    <source>
        <dbReference type="PROSITE" id="PS51501"/>
    </source>
</evidence>
<evidence type="ECO:0000313" key="7">
    <source>
        <dbReference type="EMBL" id="RCI14702.1"/>
    </source>
</evidence>
<comment type="caution">
    <text evidence="7">The sequence shown here is derived from an EMBL/GenBank/DDBJ whole genome shotgun (WGS) entry which is preliminary data.</text>
</comment>
<organism evidence="7 8">
    <name type="scientific">Ophiocordyceps polyrhachis-furcata BCC 54312</name>
    <dbReference type="NCBI Taxonomy" id="1330021"/>
    <lineage>
        <taxon>Eukaryota</taxon>
        <taxon>Fungi</taxon>
        <taxon>Dikarya</taxon>
        <taxon>Ascomycota</taxon>
        <taxon>Pezizomycotina</taxon>
        <taxon>Sordariomycetes</taxon>
        <taxon>Hypocreomycetidae</taxon>
        <taxon>Hypocreales</taxon>
        <taxon>Ophiocordycipitaceae</taxon>
        <taxon>Ophiocordyceps</taxon>
    </lineage>
</organism>
<keyword evidence="3" id="KW-0862">Zinc</keyword>
<evidence type="ECO:0000256" key="2">
    <source>
        <dbReference type="ARBA" id="ARBA00022771"/>
    </source>
</evidence>
<evidence type="ECO:0000256" key="5">
    <source>
        <dbReference type="SAM" id="MobiDB-lite"/>
    </source>
</evidence>
<dbReference type="InterPro" id="IPR024158">
    <property type="entry name" value="Mt_import_TIM15"/>
</dbReference>
<dbReference type="GO" id="GO:0051087">
    <property type="term" value="F:protein-folding chaperone binding"/>
    <property type="evidence" value="ECO:0007669"/>
    <property type="project" value="TreeGrafter"/>
</dbReference>
<dbReference type="STRING" id="1330021.A0A367LKB8"/>
<keyword evidence="2 4" id="KW-0863">Zinc-finger</keyword>
<evidence type="ECO:0000256" key="1">
    <source>
        <dbReference type="ARBA" id="ARBA00022723"/>
    </source>
</evidence>
<protein>
    <recommendedName>
        <fullName evidence="6">DNL-type domain-containing protein</fullName>
    </recommendedName>
</protein>